<organism evidence="1 2">
    <name type="scientific">Synaphobranchus kaupii</name>
    <name type="common">Kaup's arrowtooth eel</name>
    <dbReference type="NCBI Taxonomy" id="118154"/>
    <lineage>
        <taxon>Eukaryota</taxon>
        <taxon>Metazoa</taxon>
        <taxon>Chordata</taxon>
        <taxon>Craniata</taxon>
        <taxon>Vertebrata</taxon>
        <taxon>Euteleostomi</taxon>
        <taxon>Actinopterygii</taxon>
        <taxon>Neopterygii</taxon>
        <taxon>Teleostei</taxon>
        <taxon>Anguilliformes</taxon>
        <taxon>Synaphobranchidae</taxon>
        <taxon>Synaphobranchus</taxon>
    </lineage>
</organism>
<accession>A0A9Q1IV30</accession>
<sequence>MLWALASEIEERDAHSRETGVVAVLRRSHRHACPTGLVHGKLSLESVIITRMRSTPFTALVSTGLAQEPQH</sequence>
<keyword evidence="2" id="KW-1185">Reference proteome</keyword>
<gene>
    <name evidence="1" type="ORF">SKAU_G00216460</name>
</gene>
<reference evidence="1" key="1">
    <citation type="journal article" date="2023" name="Science">
        <title>Genome structures resolve the early diversification of teleost fishes.</title>
        <authorList>
            <person name="Parey E."/>
            <person name="Louis A."/>
            <person name="Montfort J."/>
            <person name="Bouchez O."/>
            <person name="Roques C."/>
            <person name="Iampietro C."/>
            <person name="Lluch J."/>
            <person name="Castinel A."/>
            <person name="Donnadieu C."/>
            <person name="Desvignes T."/>
            <person name="Floi Bucao C."/>
            <person name="Jouanno E."/>
            <person name="Wen M."/>
            <person name="Mejri S."/>
            <person name="Dirks R."/>
            <person name="Jansen H."/>
            <person name="Henkel C."/>
            <person name="Chen W.J."/>
            <person name="Zahm M."/>
            <person name="Cabau C."/>
            <person name="Klopp C."/>
            <person name="Thompson A.W."/>
            <person name="Robinson-Rechavi M."/>
            <person name="Braasch I."/>
            <person name="Lecointre G."/>
            <person name="Bobe J."/>
            <person name="Postlethwait J.H."/>
            <person name="Berthelot C."/>
            <person name="Roest Crollius H."/>
            <person name="Guiguen Y."/>
        </authorList>
    </citation>
    <scope>NUCLEOTIDE SEQUENCE</scope>
    <source>
        <strain evidence="1">WJC10195</strain>
    </source>
</reference>
<dbReference type="OrthoDB" id="10481540at2759"/>
<proteinExistence type="predicted"/>
<evidence type="ECO:0000313" key="2">
    <source>
        <dbReference type="Proteomes" id="UP001152622"/>
    </source>
</evidence>
<protein>
    <submittedName>
        <fullName evidence="1">Uncharacterized protein</fullName>
    </submittedName>
</protein>
<dbReference type="EMBL" id="JAINUF010000007">
    <property type="protein sequence ID" value="KAJ8354079.1"/>
    <property type="molecule type" value="Genomic_DNA"/>
</dbReference>
<dbReference type="Proteomes" id="UP001152622">
    <property type="component" value="Chromosome 7"/>
</dbReference>
<comment type="caution">
    <text evidence="1">The sequence shown here is derived from an EMBL/GenBank/DDBJ whole genome shotgun (WGS) entry which is preliminary data.</text>
</comment>
<evidence type="ECO:0000313" key="1">
    <source>
        <dbReference type="EMBL" id="KAJ8354079.1"/>
    </source>
</evidence>
<name>A0A9Q1IV30_SYNKA</name>
<dbReference type="AlphaFoldDB" id="A0A9Q1IV30"/>